<dbReference type="EMBL" id="LFVU01000023">
    <property type="protein sequence ID" value="KMT22321.1"/>
    <property type="molecule type" value="Genomic_DNA"/>
</dbReference>
<dbReference type="InterPro" id="IPR012454">
    <property type="entry name" value="DUF1659"/>
</dbReference>
<dbReference type="PATRIC" id="fig|1121307.3.peg.342"/>
<keyword evidence="3" id="KW-1185">Reference proteome</keyword>
<name>A0A0J8G3M9_CLOCY</name>
<dbReference type="STRING" id="1121307.CLCY_17c00150"/>
<gene>
    <name evidence="2" type="ORF">CLCY_17c00150</name>
</gene>
<feature type="domain" description="DUF1659" evidence="1">
    <location>
        <begin position="4"/>
        <end position="70"/>
    </location>
</feature>
<dbReference type="OrthoDB" id="1936913at2"/>
<proteinExistence type="predicted"/>
<protein>
    <recommendedName>
        <fullName evidence="1">DUF1659 domain-containing protein</fullName>
    </recommendedName>
</protein>
<dbReference type="Pfam" id="PF07872">
    <property type="entry name" value="DUF1659"/>
    <property type="match status" value="1"/>
</dbReference>
<dbReference type="RefSeq" id="WP_048570135.1">
    <property type="nucleotide sequence ID" value="NZ_LFVU01000023.1"/>
</dbReference>
<organism evidence="2 3">
    <name type="scientific">Clostridium cylindrosporum DSM 605</name>
    <dbReference type="NCBI Taxonomy" id="1121307"/>
    <lineage>
        <taxon>Bacteria</taxon>
        <taxon>Bacillati</taxon>
        <taxon>Bacillota</taxon>
        <taxon>Clostridia</taxon>
        <taxon>Eubacteriales</taxon>
        <taxon>Clostridiaceae</taxon>
        <taxon>Clostridium</taxon>
    </lineage>
</organism>
<evidence type="ECO:0000259" key="1">
    <source>
        <dbReference type="Pfam" id="PF07872"/>
    </source>
</evidence>
<sequence length="77" mass="8664">MIKRYFEQRNLILEVNLGTDKNGKSVSRKYNFRNIRPNATDTSIHAVAVAISKLIPFPTDAISIVEQQGLLDDSMEA</sequence>
<accession>A0A0J8G3M9</accession>
<evidence type="ECO:0000313" key="3">
    <source>
        <dbReference type="Proteomes" id="UP000036756"/>
    </source>
</evidence>
<comment type="caution">
    <text evidence="2">The sequence shown here is derived from an EMBL/GenBank/DDBJ whole genome shotgun (WGS) entry which is preliminary data.</text>
</comment>
<reference evidence="2 3" key="1">
    <citation type="submission" date="2015-06" db="EMBL/GenBank/DDBJ databases">
        <title>Draft genome sequence of the purine-degrading Clostridium cylindrosporum HC-1 (DSM 605).</title>
        <authorList>
            <person name="Poehlein A."/>
            <person name="Schiel-Bengelsdorf B."/>
            <person name="Bengelsdorf F."/>
            <person name="Daniel R."/>
            <person name="Duerre P."/>
        </authorList>
    </citation>
    <scope>NUCLEOTIDE SEQUENCE [LARGE SCALE GENOMIC DNA]</scope>
    <source>
        <strain evidence="2 3">DSM 605</strain>
    </source>
</reference>
<dbReference type="AlphaFoldDB" id="A0A0J8G3M9"/>
<evidence type="ECO:0000313" key="2">
    <source>
        <dbReference type="EMBL" id="KMT22321.1"/>
    </source>
</evidence>
<dbReference type="Proteomes" id="UP000036756">
    <property type="component" value="Unassembled WGS sequence"/>
</dbReference>